<reference evidence="2" key="1">
    <citation type="journal article" date="2015" name="PLoS ONE">
        <title>Comprehensive Evaluation of Toxoplasma gondii VEG and Neospora caninum LIV Genomes with Tachyzoite Stage Transcriptome and Proteome Defines Novel Transcript Features.</title>
        <authorList>
            <person name="Ramaprasad A."/>
            <person name="Mourier T."/>
            <person name="Naeem R."/>
            <person name="Malas T.B."/>
            <person name="Moussa E."/>
            <person name="Panigrahi A."/>
            <person name="Vermont S.J."/>
            <person name="Otto T.D."/>
            <person name="Wastling J."/>
            <person name="Pain A."/>
        </authorList>
    </citation>
    <scope>NUCLEOTIDE SEQUENCE</scope>
    <source>
        <strain evidence="2">Liverpool</strain>
    </source>
</reference>
<accession>A0A0F7UL33</accession>
<dbReference type="AlphaFoldDB" id="A0A0F7UL33"/>
<feature type="transmembrane region" description="Helical" evidence="1">
    <location>
        <begin position="20"/>
        <end position="39"/>
    </location>
</feature>
<keyword evidence="1" id="KW-1133">Transmembrane helix</keyword>
<evidence type="ECO:0008006" key="3">
    <source>
        <dbReference type="Google" id="ProtNLM"/>
    </source>
</evidence>
<organism evidence="2">
    <name type="scientific">Neospora caninum (strain Liverpool)</name>
    <dbReference type="NCBI Taxonomy" id="572307"/>
    <lineage>
        <taxon>Eukaryota</taxon>
        <taxon>Sar</taxon>
        <taxon>Alveolata</taxon>
        <taxon>Apicomplexa</taxon>
        <taxon>Conoidasida</taxon>
        <taxon>Coccidia</taxon>
        <taxon>Eucoccidiorida</taxon>
        <taxon>Eimeriorina</taxon>
        <taxon>Sarcocystidae</taxon>
        <taxon>Neospora</taxon>
    </lineage>
</organism>
<feature type="transmembrane region" description="Helical" evidence="1">
    <location>
        <begin position="59"/>
        <end position="86"/>
    </location>
</feature>
<protein>
    <recommendedName>
        <fullName evidence="3">Transmembrane protein</fullName>
    </recommendedName>
</protein>
<keyword evidence="1" id="KW-0472">Membrane</keyword>
<gene>
    <name evidence="2" type="ORF">BN1204_054100</name>
</gene>
<feature type="transmembrane region" description="Helical" evidence="1">
    <location>
        <begin position="98"/>
        <end position="115"/>
    </location>
</feature>
<proteinExistence type="predicted"/>
<dbReference type="EMBL" id="LN714486">
    <property type="protein sequence ID" value="CEL69706.1"/>
    <property type="molecule type" value="Genomic_DNA"/>
</dbReference>
<sequence>MGNMCAICLNPGKAASCSCFNLAVAVLIFGSYYGLVGGMDLWQATRSDPVLMTQKYNSIFTLSVAAALLLSVLLGVLRLGIISYIFTMMVFVLQLSDAIFKLVTFILNWVEWGVALHDGTMSFQSAMVTSSISQVLTILLTFSMANVLYSAALVYKAGGNGCEYRNYKQIESANSASSSKKADTETATEV</sequence>
<evidence type="ECO:0000313" key="2">
    <source>
        <dbReference type="EMBL" id="CEL69706.1"/>
    </source>
</evidence>
<feature type="transmembrane region" description="Helical" evidence="1">
    <location>
        <begin position="135"/>
        <end position="155"/>
    </location>
</feature>
<keyword evidence="1" id="KW-0812">Transmembrane</keyword>
<evidence type="ECO:0000256" key="1">
    <source>
        <dbReference type="SAM" id="Phobius"/>
    </source>
</evidence>
<name>A0A0F7UL33_NEOCL</name>